<protein>
    <submittedName>
        <fullName evidence="2">REP element-mobilizing transposase RayT</fullName>
    </submittedName>
</protein>
<sequence>MTRPLRLEFPGALYHVTSRGDRSEDIYCDTGDRYAWLEIMGLTAARFNFVVHAYCQMGNHYHLLLETREGNLSQGMRQLNGLYSQHFNRRHGVVGHLFQGRYKAILVQKDSYLLELARYIVLNPLRANVVKKLGDWPWSSHHFTMGRTAAPTWLNTDWLLNQFGASRQEAMSAYENFVVAGHGLSNPLNKTSHQVLLGDEAFIAHHRQPPQPDLIRAVSKVQRRSLALPLGEYEKKYASRDEAMAQAYYSTAFTMRQIGEQFGVSYKTVGRAVQKFEALLASERHC</sequence>
<reference evidence="2 3" key="1">
    <citation type="submission" date="2016-10" db="EMBL/GenBank/DDBJ databases">
        <authorList>
            <person name="de Groot N.N."/>
        </authorList>
    </citation>
    <scope>NUCLEOTIDE SEQUENCE [LARGE SCALE GENOMIC DNA]</scope>
    <source>
        <strain evidence="2 3">ATCC 43154</strain>
    </source>
</reference>
<dbReference type="EMBL" id="FOTW01000011">
    <property type="protein sequence ID" value="SFM04228.1"/>
    <property type="molecule type" value="Genomic_DNA"/>
</dbReference>
<evidence type="ECO:0000313" key="3">
    <source>
        <dbReference type="Proteomes" id="UP000199470"/>
    </source>
</evidence>
<proteinExistence type="predicted"/>
<accession>A0A1I4MLX9</accession>
<dbReference type="Gene3D" id="3.30.70.1290">
    <property type="entry name" value="Transposase IS200-like"/>
    <property type="match status" value="1"/>
</dbReference>
<dbReference type="PANTHER" id="PTHR34322:SF2">
    <property type="entry name" value="TRANSPOSASE IS200-LIKE DOMAIN-CONTAINING PROTEIN"/>
    <property type="match status" value="1"/>
</dbReference>
<dbReference type="InterPro" id="IPR036515">
    <property type="entry name" value="Transposase_17_sf"/>
</dbReference>
<dbReference type="STRING" id="758825.SAMN02982985_02489"/>
<dbReference type="Pfam" id="PF01797">
    <property type="entry name" value="Y1_Tnp"/>
    <property type="match status" value="1"/>
</dbReference>
<organism evidence="2 3">
    <name type="scientific">Rugamonas rubra</name>
    <dbReference type="NCBI Taxonomy" id="758825"/>
    <lineage>
        <taxon>Bacteria</taxon>
        <taxon>Pseudomonadati</taxon>
        <taxon>Pseudomonadota</taxon>
        <taxon>Betaproteobacteria</taxon>
        <taxon>Burkholderiales</taxon>
        <taxon>Oxalobacteraceae</taxon>
        <taxon>Telluria group</taxon>
        <taxon>Rugamonas</taxon>
    </lineage>
</organism>
<dbReference type="GO" id="GO:0003677">
    <property type="term" value="F:DNA binding"/>
    <property type="evidence" value="ECO:0007669"/>
    <property type="project" value="InterPro"/>
</dbReference>
<evidence type="ECO:0000313" key="2">
    <source>
        <dbReference type="EMBL" id="SFM04228.1"/>
    </source>
</evidence>
<keyword evidence="3" id="KW-1185">Reference proteome</keyword>
<feature type="domain" description="Transposase IS200-like" evidence="1">
    <location>
        <begin position="9"/>
        <end position="123"/>
    </location>
</feature>
<dbReference type="OrthoDB" id="9814067at2"/>
<dbReference type="Proteomes" id="UP000199470">
    <property type="component" value="Unassembled WGS sequence"/>
</dbReference>
<dbReference type="SMART" id="SM01321">
    <property type="entry name" value="Y1_Tnp"/>
    <property type="match status" value="1"/>
</dbReference>
<evidence type="ECO:0000259" key="1">
    <source>
        <dbReference type="SMART" id="SM01321"/>
    </source>
</evidence>
<gene>
    <name evidence="2" type="ORF">SAMN02982985_02489</name>
</gene>
<dbReference type="GO" id="GO:0006313">
    <property type="term" value="P:DNA transposition"/>
    <property type="evidence" value="ECO:0007669"/>
    <property type="project" value="InterPro"/>
</dbReference>
<dbReference type="InterPro" id="IPR002686">
    <property type="entry name" value="Transposase_17"/>
</dbReference>
<dbReference type="RefSeq" id="WP_093387874.1">
    <property type="nucleotide sequence ID" value="NZ_FOTW01000011.1"/>
</dbReference>
<dbReference type="SUPFAM" id="SSF143422">
    <property type="entry name" value="Transposase IS200-like"/>
    <property type="match status" value="1"/>
</dbReference>
<dbReference type="PANTHER" id="PTHR34322">
    <property type="entry name" value="TRANSPOSASE, Y1_TNP DOMAIN-CONTAINING"/>
    <property type="match status" value="1"/>
</dbReference>
<name>A0A1I4MLX9_9BURK</name>
<dbReference type="AlphaFoldDB" id="A0A1I4MLX9"/>
<dbReference type="GO" id="GO:0004803">
    <property type="term" value="F:transposase activity"/>
    <property type="evidence" value="ECO:0007669"/>
    <property type="project" value="InterPro"/>
</dbReference>